<dbReference type="RefSeq" id="WP_345497427.1">
    <property type="nucleotide sequence ID" value="NZ_BAABJM010000004.1"/>
</dbReference>
<keyword evidence="3" id="KW-0804">Transcription</keyword>
<accession>A0ABP9KP24</accession>
<dbReference type="SMART" id="SM00346">
    <property type="entry name" value="HTH_ICLR"/>
    <property type="match status" value="1"/>
</dbReference>
<dbReference type="PROSITE" id="PS51078">
    <property type="entry name" value="ICLR_ED"/>
    <property type="match status" value="1"/>
</dbReference>
<dbReference type="SUPFAM" id="SSF46785">
    <property type="entry name" value="Winged helix' DNA-binding domain"/>
    <property type="match status" value="1"/>
</dbReference>
<organism evidence="5 6">
    <name type="scientific">Nocardia callitridis</name>
    <dbReference type="NCBI Taxonomy" id="648753"/>
    <lineage>
        <taxon>Bacteria</taxon>
        <taxon>Bacillati</taxon>
        <taxon>Actinomycetota</taxon>
        <taxon>Actinomycetes</taxon>
        <taxon>Mycobacteriales</taxon>
        <taxon>Nocardiaceae</taxon>
        <taxon>Nocardia</taxon>
    </lineage>
</organism>
<dbReference type="Proteomes" id="UP001500603">
    <property type="component" value="Unassembled WGS sequence"/>
</dbReference>
<evidence type="ECO:0000256" key="3">
    <source>
        <dbReference type="ARBA" id="ARBA00023163"/>
    </source>
</evidence>
<gene>
    <name evidence="5" type="ORF">GCM10023318_43470</name>
</gene>
<dbReference type="Gene3D" id="1.10.10.10">
    <property type="entry name" value="Winged helix-like DNA-binding domain superfamily/Winged helix DNA-binding domain"/>
    <property type="match status" value="1"/>
</dbReference>
<dbReference type="InterPro" id="IPR005471">
    <property type="entry name" value="Tscrpt_reg_IclR_N"/>
</dbReference>
<dbReference type="InterPro" id="IPR036390">
    <property type="entry name" value="WH_DNA-bd_sf"/>
</dbReference>
<dbReference type="Pfam" id="PF01614">
    <property type="entry name" value="IclR_C"/>
    <property type="match status" value="1"/>
</dbReference>
<dbReference type="SUPFAM" id="SSF55781">
    <property type="entry name" value="GAF domain-like"/>
    <property type="match status" value="1"/>
</dbReference>
<dbReference type="Gene3D" id="3.30.450.40">
    <property type="match status" value="1"/>
</dbReference>
<evidence type="ECO:0000313" key="5">
    <source>
        <dbReference type="EMBL" id="GAA5061181.1"/>
    </source>
</evidence>
<dbReference type="PANTHER" id="PTHR30136">
    <property type="entry name" value="HELIX-TURN-HELIX TRANSCRIPTIONAL REGULATOR, ICLR FAMILY"/>
    <property type="match status" value="1"/>
</dbReference>
<dbReference type="InterPro" id="IPR029016">
    <property type="entry name" value="GAF-like_dom_sf"/>
</dbReference>
<evidence type="ECO:0000256" key="2">
    <source>
        <dbReference type="ARBA" id="ARBA00023125"/>
    </source>
</evidence>
<dbReference type="InterPro" id="IPR036388">
    <property type="entry name" value="WH-like_DNA-bd_sf"/>
</dbReference>
<proteinExistence type="predicted"/>
<dbReference type="InterPro" id="IPR014757">
    <property type="entry name" value="Tscrpt_reg_IclR_C"/>
</dbReference>
<dbReference type="PANTHER" id="PTHR30136:SF35">
    <property type="entry name" value="HTH-TYPE TRANSCRIPTIONAL REGULATOR RV1719"/>
    <property type="match status" value="1"/>
</dbReference>
<evidence type="ECO:0000256" key="1">
    <source>
        <dbReference type="ARBA" id="ARBA00023015"/>
    </source>
</evidence>
<protein>
    <submittedName>
        <fullName evidence="5">IclR family transcriptional regulator</fullName>
    </submittedName>
</protein>
<keyword evidence="1" id="KW-0805">Transcription regulation</keyword>
<keyword evidence="2" id="KW-0238">DNA-binding</keyword>
<evidence type="ECO:0000259" key="4">
    <source>
        <dbReference type="PROSITE" id="PS51078"/>
    </source>
</evidence>
<sequence>MAAQIGTEGSVVAEGSITRTLRVLEVVCAKGPQPLKALSDELDLAPPTLLRILRLMEQEGYVTRLPDRTWRGTMLLWSLGCAVNAQVGYSTLSQEHTDILTAELEETSVYAVFEQGVVTYAAHSEPAKPVRAHVRLGRRHRLLSTTTGHAVLAWLDEAQVEVAVAEQRTTDETVAVEAVTEAMGRIRASGYAAGAGLKWPDLWAAAAPVFDASAQVVGALGVTIPASRPDELRERAIGAVVREADAMTRRLGGPRRRVLQLEA</sequence>
<dbReference type="EMBL" id="BAABJM010000004">
    <property type="protein sequence ID" value="GAA5061181.1"/>
    <property type="molecule type" value="Genomic_DNA"/>
</dbReference>
<dbReference type="Pfam" id="PF09339">
    <property type="entry name" value="HTH_IclR"/>
    <property type="match status" value="1"/>
</dbReference>
<keyword evidence="6" id="KW-1185">Reference proteome</keyword>
<reference evidence="6" key="1">
    <citation type="journal article" date="2019" name="Int. J. Syst. Evol. Microbiol.">
        <title>The Global Catalogue of Microorganisms (GCM) 10K type strain sequencing project: providing services to taxonomists for standard genome sequencing and annotation.</title>
        <authorList>
            <consortium name="The Broad Institute Genomics Platform"/>
            <consortium name="The Broad Institute Genome Sequencing Center for Infectious Disease"/>
            <person name="Wu L."/>
            <person name="Ma J."/>
        </authorList>
    </citation>
    <scope>NUCLEOTIDE SEQUENCE [LARGE SCALE GENOMIC DNA]</scope>
    <source>
        <strain evidence="6">JCM 18298</strain>
    </source>
</reference>
<dbReference type="InterPro" id="IPR050707">
    <property type="entry name" value="HTH_MetabolicPath_Reg"/>
</dbReference>
<comment type="caution">
    <text evidence="5">The sequence shown here is derived from an EMBL/GenBank/DDBJ whole genome shotgun (WGS) entry which is preliminary data.</text>
</comment>
<name>A0ABP9KP24_9NOCA</name>
<evidence type="ECO:0000313" key="6">
    <source>
        <dbReference type="Proteomes" id="UP001500603"/>
    </source>
</evidence>
<feature type="domain" description="IclR-ED" evidence="4">
    <location>
        <begin position="75"/>
        <end position="253"/>
    </location>
</feature>